<accession>A0A4D6KPX2</accession>
<protein>
    <recommendedName>
        <fullName evidence="4">Secreted protein</fullName>
    </recommendedName>
</protein>
<feature type="chain" id="PRO_5020031071" description="Secreted protein" evidence="1">
    <location>
        <begin position="30"/>
        <end position="166"/>
    </location>
</feature>
<dbReference type="AlphaFoldDB" id="A0A4D6KPX2"/>
<gene>
    <name evidence="2" type="ORF">DEO72_LG1g2356</name>
</gene>
<reference evidence="2 3" key="1">
    <citation type="submission" date="2019-04" db="EMBL/GenBank/DDBJ databases">
        <title>An improved genome assembly and genetic linkage map for asparagus bean, Vigna unguiculata ssp. sesquipedialis.</title>
        <authorList>
            <person name="Xia Q."/>
            <person name="Zhang R."/>
            <person name="Dong Y."/>
        </authorList>
    </citation>
    <scope>NUCLEOTIDE SEQUENCE [LARGE SCALE GENOMIC DNA]</scope>
    <source>
        <tissue evidence="2">Leaf</tissue>
    </source>
</reference>
<dbReference type="Proteomes" id="UP000501690">
    <property type="component" value="Linkage Group LG1"/>
</dbReference>
<evidence type="ECO:0000256" key="1">
    <source>
        <dbReference type="SAM" id="SignalP"/>
    </source>
</evidence>
<proteinExistence type="predicted"/>
<sequence length="166" mass="17730">MHQRLKEQFHFSLFSLRVFLSFLYHRLRAATVEGSALPPLNVATGEGLPPLNVADGFIVAIGEAATTNVICLLVPYSHPNSASVATAVTACARSTVVAACARSTTPAACAKPTAVSQTTTAACAKLQLPLLLVYYSSPSHLFELRCCSISPFLEVSFFNLVIFLIV</sequence>
<feature type="signal peptide" evidence="1">
    <location>
        <begin position="1"/>
        <end position="29"/>
    </location>
</feature>
<evidence type="ECO:0000313" key="2">
    <source>
        <dbReference type="EMBL" id="QCD78720.1"/>
    </source>
</evidence>
<evidence type="ECO:0008006" key="4">
    <source>
        <dbReference type="Google" id="ProtNLM"/>
    </source>
</evidence>
<keyword evidence="3" id="KW-1185">Reference proteome</keyword>
<evidence type="ECO:0000313" key="3">
    <source>
        <dbReference type="Proteomes" id="UP000501690"/>
    </source>
</evidence>
<keyword evidence="1" id="KW-0732">Signal</keyword>
<dbReference type="EMBL" id="CP039345">
    <property type="protein sequence ID" value="QCD78720.1"/>
    <property type="molecule type" value="Genomic_DNA"/>
</dbReference>
<name>A0A4D6KPX2_VIGUN</name>
<organism evidence="2 3">
    <name type="scientific">Vigna unguiculata</name>
    <name type="common">Cowpea</name>
    <dbReference type="NCBI Taxonomy" id="3917"/>
    <lineage>
        <taxon>Eukaryota</taxon>
        <taxon>Viridiplantae</taxon>
        <taxon>Streptophyta</taxon>
        <taxon>Embryophyta</taxon>
        <taxon>Tracheophyta</taxon>
        <taxon>Spermatophyta</taxon>
        <taxon>Magnoliopsida</taxon>
        <taxon>eudicotyledons</taxon>
        <taxon>Gunneridae</taxon>
        <taxon>Pentapetalae</taxon>
        <taxon>rosids</taxon>
        <taxon>fabids</taxon>
        <taxon>Fabales</taxon>
        <taxon>Fabaceae</taxon>
        <taxon>Papilionoideae</taxon>
        <taxon>50 kb inversion clade</taxon>
        <taxon>NPAAA clade</taxon>
        <taxon>indigoferoid/millettioid clade</taxon>
        <taxon>Phaseoleae</taxon>
        <taxon>Vigna</taxon>
    </lineage>
</organism>